<organism evidence="3 4">
    <name type="scientific">Immersiella caudata</name>
    <dbReference type="NCBI Taxonomy" id="314043"/>
    <lineage>
        <taxon>Eukaryota</taxon>
        <taxon>Fungi</taxon>
        <taxon>Dikarya</taxon>
        <taxon>Ascomycota</taxon>
        <taxon>Pezizomycotina</taxon>
        <taxon>Sordariomycetes</taxon>
        <taxon>Sordariomycetidae</taxon>
        <taxon>Sordariales</taxon>
        <taxon>Lasiosphaeriaceae</taxon>
        <taxon>Immersiella</taxon>
    </lineage>
</organism>
<dbReference type="Gene3D" id="1.20.5.110">
    <property type="match status" value="1"/>
</dbReference>
<evidence type="ECO:0000256" key="2">
    <source>
        <dbReference type="SAM" id="Phobius"/>
    </source>
</evidence>
<keyword evidence="2" id="KW-1133">Transmembrane helix</keyword>
<proteinExistence type="predicted"/>
<protein>
    <submittedName>
        <fullName evidence="3">Uncharacterized protein</fullName>
    </submittedName>
</protein>
<dbReference type="AlphaFoldDB" id="A0AA40BTY8"/>
<gene>
    <name evidence="3" type="ORF">B0T14DRAFT_526451</name>
</gene>
<name>A0AA40BTY8_9PEZI</name>
<keyword evidence="2" id="KW-0472">Membrane</keyword>
<feature type="transmembrane region" description="Helical" evidence="2">
    <location>
        <begin position="100"/>
        <end position="117"/>
    </location>
</feature>
<evidence type="ECO:0000313" key="3">
    <source>
        <dbReference type="EMBL" id="KAK0613534.1"/>
    </source>
</evidence>
<dbReference type="Proteomes" id="UP001175000">
    <property type="component" value="Unassembled WGS sequence"/>
</dbReference>
<reference evidence="3" key="1">
    <citation type="submission" date="2023-06" db="EMBL/GenBank/DDBJ databases">
        <title>Genome-scale phylogeny and comparative genomics of the fungal order Sordariales.</title>
        <authorList>
            <consortium name="Lawrence Berkeley National Laboratory"/>
            <person name="Hensen N."/>
            <person name="Bonometti L."/>
            <person name="Westerberg I."/>
            <person name="Brannstrom I.O."/>
            <person name="Guillou S."/>
            <person name="Cros-Aarteil S."/>
            <person name="Calhoun S."/>
            <person name="Haridas S."/>
            <person name="Kuo A."/>
            <person name="Mondo S."/>
            <person name="Pangilinan J."/>
            <person name="Riley R."/>
            <person name="Labutti K."/>
            <person name="Andreopoulos B."/>
            <person name="Lipzen A."/>
            <person name="Chen C."/>
            <person name="Yanf M."/>
            <person name="Daum C."/>
            <person name="Ng V."/>
            <person name="Clum A."/>
            <person name="Steindorff A."/>
            <person name="Ohm R."/>
            <person name="Martin F."/>
            <person name="Silar P."/>
            <person name="Natvig D."/>
            <person name="Lalanne C."/>
            <person name="Gautier V."/>
            <person name="Ament-Velasquez S.L."/>
            <person name="Kruys A."/>
            <person name="Hutchinson M.I."/>
            <person name="Powell A.J."/>
            <person name="Barry K."/>
            <person name="Miller A.N."/>
            <person name="Grigoriev I.V."/>
            <person name="Debuchy R."/>
            <person name="Gladieux P."/>
            <person name="Thoren M.H."/>
            <person name="Johannesson H."/>
        </authorList>
    </citation>
    <scope>NUCLEOTIDE SEQUENCE</scope>
    <source>
        <strain evidence="3">CBS 606.72</strain>
    </source>
</reference>
<keyword evidence="4" id="KW-1185">Reference proteome</keyword>
<accession>A0AA40BTY8</accession>
<sequence length="119" mass="13622">MANATPENPAPPLSAARARNTNQQEIQRRRDAKIEEQNARLEAARMETERIGREIAALLTRGEPRDVTSLQDKTEELAVLARQFKARADEARRWQRRARLRMAGVAILGGIVAFWWYRA</sequence>
<keyword evidence="2" id="KW-0812">Transmembrane</keyword>
<comment type="caution">
    <text evidence="3">The sequence shown here is derived from an EMBL/GenBank/DDBJ whole genome shotgun (WGS) entry which is preliminary data.</text>
</comment>
<evidence type="ECO:0000313" key="4">
    <source>
        <dbReference type="Proteomes" id="UP001175000"/>
    </source>
</evidence>
<dbReference type="EMBL" id="JAULSU010000006">
    <property type="protein sequence ID" value="KAK0613534.1"/>
    <property type="molecule type" value="Genomic_DNA"/>
</dbReference>
<evidence type="ECO:0000256" key="1">
    <source>
        <dbReference type="SAM" id="MobiDB-lite"/>
    </source>
</evidence>
<feature type="region of interest" description="Disordered" evidence="1">
    <location>
        <begin position="1"/>
        <end position="35"/>
    </location>
</feature>
<feature type="compositionally biased region" description="Basic and acidic residues" evidence="1">
    <location>
        <begin position="26"/>
        <end position="35"/>
    </location>
</feature>